<dbReference type="Proteomes" id="UP000441208">
    <property type="component" value="Unassembled WGS sequence"/>
</dbReference>
<evidence type="ECO:0000313" key="9">
    <source>
        <dbReference type="Proteomes" id="UP000486351"/>
    </source>
</evidence>
<evidence type="ECO:0000313" key="7">
    <source>
        <dbReference type="Proteomes" id="UP000440732"/>
    </source>
</evidence>
<dbReference type="EMBL" id="QXFZ01006390">
    <property type="protein sequence ID" value="KAE9058753.1"/>
    <property type="molecule type" value="Genomic_DNA"/>
</dbReference>
<keyword evidence="1" id="KW-0732">Signal</keyword>
<dbReference type="Proteomes" id="UP000437068">
    <property type="component" value="Unassembled WGS sequence"/>
</dbReference>
<evidence type="ECO:0000313" key="8">
    <source>
        <dbReference type="Proteomes" id="UP000441208"/>
    </source>
</evidence>
<evidence type="ECO:0000313" key="3">
    <source>
        <dbReference type="EMBL" id="KAE9089891.1"/>
    </source>
</evidence>
<feature type="signal peptide" evidence="1">
    <location>
        <begin position="1"/>
        <end position="27"/>
    </location>
</feature>
<dbReference type="EMBL" id="QXGE01002961">
    <property type="protein sequence ID" value="KAE9278013.1"/>
    <property type="molecule type" value="Genomic_DNA"/>
</dbReference>
<organism evidence="2 8">
    <name type="scientific">Phytophthora fragariae</name>
    <dbReference type="NCBI Taxonomy" id="53985"/>
    <lineage>
        <taxon>Eukaryota</taxon>
        <taxon>Sar</taxon>
        <taxon>Stramenopiles</taxon>
        <taxon>Oomycota</taxon>
        <taxon>Peronosporomycetes</taxon>
        <taxon>Peronosporales</taxon>
        <taxon>Peronosporaceae</taxon>
        <taxon>Phytophthora</taxon>
    </lineage>
</organism>
<evidence type="ECO:0000313" key="4">
    <source>
        <dbReference type="EMBL" id="KAE9278013.1"/>
    </source>
</evidence>
<evidence type="ECO:0000313" key="2">
    <source>
        <dbReference type="EMBL" id="KAE9058753.1"/>
    </source>
</evidence>
<reference evidence="6 7" key="1">
    <citation type="submission" date="2018-08" db="EMBL/GenBank/DDBJ databases">
        <title>Genomic investigation of the strawberry pathogen Phytophthora fragariae indicates pathogenicity is determined by transcriptional variation in three key races.</title>
        <authorList>
            <person name="Adams T.M."/>
            <person name="Armitage A.D."/>
            <person name="Sobczyk M.K."/>
            <person name="Bates H.J."/>
            <person name="Dunwell J.M."/>
            <person name="Nellist C.F."/>
            <person name="Harrison R.J."/>
        </authorList>
    </citation>
    <scope>NUCLEOTIDE SEQUENCE [LARGE SCALE GENOMIC DNA]</scope>
    <source>
        <strain evidence="4 6">A4</strain>
        <strain evidence="3 7">NOV-5</strain>
        <strain evidence="2 8">NOV-71</strain>
        <strain evidence="5 9">NOV-77</strain>
    </source>
</reference>
<proteinExistence type="predicted"/>
<dbReference type="EMBL" id="QXFY01003905">
    <property type="protein sequence ID" value="KAE9281172.1"/>
    <property type="molecule type" value="Genomic_DNA"/>
</dbReference>
<sequence>MTERPMMNAVSRIVSVIWRWTTALVLSQKFWWNSGTASMCFSLSSSRFEDTGPWSSSIIRA</sequence>
<name>A0A6A3PTY6_9STRA</name>
<feature type="chain" id="PRO_5036165581" evidence="1">
    <location>
        <begin position="28"/>
        <end position="61"/>
    </location>
</feature>
<gene>
    <name evidence="4" type="ORF">PF001_g25371</name>
    <name evidence="3" type="ORF">PF006_g25267</name>
    <name evidence="2" type="ORF">PF007_g31188</name>
    <name evidence="5" type="ORF">PF008_g27950</name>
</gene>
<dbReference type="Proteomes" id="UP000486351">
    <property type="component" value="Unassembled WGS sequence"/>
</dbReference>
<accession>A0A6A3PTY6</accession>
<evidence type="ECO:0000313" key="5">
    <source>
        <dbReference type="EMBL" id="KAE9281172.1"/>
    </source>
</evidence>
<evidence type="ECO:0000256" key="1">
    <source>
        <dbReference type="SAM" id="SignalP"/>
    </source>
</evidence>
<dbReference type="EMBL" id="QXGA01002931">
    <property type="protein sequence ID" value="KAE9089891.1"/>
    <property type="molecule type" value="Genomic_DNA"/>
</dbReference>
<dbReference type="AlphaFoldDB" id="A0A6A3PTY6"/>
<comment type="caution">
    <text evidence="2">The sequence shown here is derived from an EMBL/GenBank/DDBJ whole genome shotgun (WGS) entry which is preliminary data.</text>
</comment>
<evidence type="ECO:0000313" key="6">
    <source>
        <dbReference type="Proteomes" id="UP000437068"/>
    </source>
</evidence>
<protein>
    <submittedName>
        <fullName evidence="2">Uncharacterized protein</fullName>
    </submittedName>
</protein>
<dbReference type="Proteomes" id="UP000440732">
    <property type="component" value="Unassembled WGS sequence"/>
</dbReference>